<dbReference type="OrthoDB" id="9812413at2"/>
<dbReference type="HAMAP" id="MF_00724">
    <property type="entry name" value="FliE"/>
    <property type="match status" value="1"/>
</dbReference>
<gene>
    <name evidence="4" type="primary">fliE</name>
    <name evidence="6" type="ordered locus">Daud_1766</name>
</gene>
<dbReference type="GO" id="GO:0009425">
    <property type="term" value="C:bacterial-type flagellum basal body"/>
    <property type="evidence" value="ECO:0007669"/>
    <property type="project" value="UniProtKB-SubCell"/>
</dbReference>
<evidence type="ECO:0000313" key="6">
    <source>
        <dbReference type="EMBL" id="ACA60262.1"/>
    </source>
</evidence>
<keyword evidence="6" id="KW-0282">Flagellum</keyword>
<dbReference type="eggNOG" id="COG1677">
    <property type="taxonomic scope" value="Bacteria"/>
</dbReference>
<evidence type="ECO:0000256" key="2">
    <source>
        <dbReference type="ARBA" id="ARBA00009272"/>
    </source>
</evidence>
<dbReference type="GO" id="GO:0005198">
    <property type="term" value="F:structural molecule activity"/>
    <property type="evidence" value="ECO:0007669"/>
    <property type="project" value="UniProtKB-UniRule"/>
</dbReference>
<evidence type="ECO:0000256" key="1">
    <source>
        <dbReference type="ARBA" id="ARBA00004117"/>
    </source>
</evidence>
<dbReference type="Pfam" id="PF02049">
    <property type="entry name" value="FliE"/>
    <property type="match status" value="1"/>
</dbReference>
<protein>
    <recommendedName>
        <fullName evidence="4 5">Flagellar hook-basal body complex protein FliE</fullName>
    </recommendedName>
</protein>
<dbReference type="AlphaFoldDB" id="B1I5F2"/>
<dbReference type="KEGG" id="dau:Daud_1766"/>
<dbReference type="RefSeq" id="WP_012302841.1">
    <property type="nucleotide sequence ID" value="NC_010424.1"/>
</dbReference>
<proteinExistence type="inferred from homology"/>
<dbReference type="HOGENOM" id="CLU_147249_3_2_9"/>
<dbReference type="STRING" id="477974.Daud_1766"/>
<reference evidence="6 7" key="2">
    <citation type="journal article" date="2008" name="Science">
        <title>Environmental genomics reveals a single-species ecosystem deep within Earth.</title>
        <authorList>
            <person name="Chivian D."/>
            <person name="Brodie E.L."/>
            <person name="Alm E.J."/>
            <person name="Culley D.E."/>
            <person name="Dehal P.S."/>
            <person name="Desantis T.Z."/>
            <person name="Gihring T.M."/>
            <person name="Lapidus A."/>
            <person name="Lin L.H."/>
            <person name="Lowry S.R."/>
            <person name="Moser D.P."/>
            <person name="Richardson P.M."/>
            <person name="Southam G."/>
            <person name="Wanger G."/>
            <person name="Pratt L.M."/>
            <person name="Andersen G.L."/>
            <person name="Hazen T.C."/>
            <person name="Brockman F.J."/>
            <person name="Arkin A.P."/>
            <person name="Onstott T.C."/>
        </authorList>
    </citation>
    <scope>NUCLEOTIDE SEQUENCE [LARGE SCALE GENOMIC DNA]</scope>
    <source>
        <strain evidence="6 7">MP104C</strain>
    </source>
</reference>
<dbReference type="GO" id="GO:0071973">
    <property type="term" value="P:bacterial-type flagellum-dependent cell motility"/>
    <property type="evidence" value="ECO:0007669"/>
    <property type="project" value="InterPro"/>
</dbReference>
<dbReference type="InterPro" id="IPR001624">
    <property type="entry name" value="FliE"/>
</dbReference>
<evidence type="ECO:0000313" key="7">
    <source>
        <dbReference type="Proteomes" id="UP000008544"/>
    </source>
</evidence>
<comment type="subcellular location">
    <subcellularLocation>
        <location evidence="1 4">Bacterial flagellum basal body</location>
    </subcellularLocation>
</comment>
<dbReference type="GO" id="GO:0003774">
    <property type="term" value="F:cytoskeletal motor activity"/>
    <property type="evidence" value="ECO:0007669"/>
    <property type="project" value="InterPro"/>
</dbReference>
<dbReference type="PANTHER" id="PTHR34653:SF1">
    <property type="entry name" value="FLAGELLAR HOOK-BASAL BODY COMPLEX PROTEIN FLIE"/>
    <property type="match status" value="1"/>
</dbReference>
<keyword evidence="3 4" id="KW-0975">Bacterial flagellum</keyword>
<keyword evidence="7" id="KW-1185">Reference proteome</keyword>
<reference evidence="7" key="1">
    <citation type="submission" date="2007-10" db="EMBL/GenBank/DDBJ databases">
        <title>Complete sequence of chromosome of Desulforudis audaxviator MP104C.</title>
        <authorList>
            <person name="Copeland A."/>
            <person name="Lucas S."/>
            <person name="Lapidus A."/>
            <person name="Barry K."/>
            <person name="Glavina del Rio T."/>
            <person name="Dalin E."/>
            <person name="Tice H."/>
            <person name="Bruce D."/>
            <person name="Pitluck S."/>
            <person name="Lowry S.R."/>
            <person name="Larimer F."/>
            <person name="Land M.L."/>
            <person name="Hauser L."/>
            <person name="Kyrpides N."/>
            <person name="Ivanova N.N."/>
            <person name="Richardson P."/>
        </authorList>
    </citation>
    <scope>NUCLEOTIDE SEQUENCE [LARGE SCALE GENOMIC DNA]</scope>
    <source>
        <strain evidence="7">MP104C</strain>
    </source>
</reference>
<dbReference type="PRINTS" id="PR01006">
    <property type="entry name" value="FLGHOOKFLIE"/>
</dbReference>
<evidence type="ECO:0000256" key="4">
    <source>
        <dbReference type="HAMAP-Rule" id="MF_00724"/>
    </source>
</evidence>
<dbReference type="EMBL" id="CP000860">
    <property type="protein sequence ID" value="ACA60262.1"/>
    <property type="molecule type" value="Genomic_DNA"/>
</dbReference>
<dbReference type="NCBIfam" id="TIGR00205">
    <property type="entry name" value="fliE"/>
    <property type="match status" value="1"/>
</dbReference>
<dbReference type="PANTHER" id="PTHR34653">
    <property type="match status" value="1"/>
</dbReference>
<name>B1I5F2_DESAP</name>
<organism evidence="6 7">
    <name type="scientific">Desulforudis audaxviator (strain MP104C)</name>
    <dbReference type="NCBI Taxonomy" id="477974"/>
    <lineage>
        <taxon>Bacteria</taxon>
        <taxon>Bacillati</taxon>
        <taxon>Bacillota</taxon>
        <taxon>Clostridia</taxon>
        <taxon>Thermoanaerobacterales</taxon>
        <taxon>Candidatus Desulforudaceae</taxon>
        <taxon>Candidatus Desulforudis</taxon>
    </lineage>
</organism>
<evidence type="ECO:0000256" key="5">
    <source>
        <dbReference type="NCBIfam" id="TIGR00205"/>
    </source>
</evidence>
<keyword evidence="6" id="KW-0966">Cell projection</keyword>
<sequence>MIKETAWAPLVPALGTDGCRRSGGQAAHTGGDFGRILNEAVNRLNESQVRADTAVRQFLAGEVQDVHQVIIALREAELTMQLAVEVRNRILEAYQELSRTPL</sequence>
<keyword evidence="6" id="KW-0969">Cilium</keyword>
<accession>B1I5F2</accession>
<comment type="similarity">
    <text evidence="2 4">Belongs to the FliE family.</text>
</comment>
<evidence type="ECO:0000256" key="3">
    <source>
        <dbReference type="ARBA" id="ARBA00023143"/>
    </source>
</evidence>
<dbReference type="Proteomes" id="UP000008544">
    <property type="component" value="Chromosome"/>
</dbReference>